<keyword evidence="1" id="KW-0812">Transmembrane</keyword>
<dbReference type="PROSITE" id="PS51832">
    <property type="entry name" value="HD_GYP"/>
    <property type="match status" value="1"/>
</dbReference>
<feature type="transmembrane region" description="Helical" evidence="1">
    <location>
        <begin position="76"/>
        <end position="92"/>
    </location>
</feature>
<evidence type="ECO:0000259" key="2">
    <source>
        <dbReference type="PROSITE" id="PS51832"/>
    </source>
</evidence>
<feature type="transmembrane region" description="Helical" evidence="1">
    <location>
        <begin position="123"/>
        <end position="144"/>
    </location>
</feature>
<dbReference type="CDD" id="cd00077">
    <property type="entry name" value="HDc"/>
    <property type="match status" value="1"/>
</dbReference>
<dbReference type="Gene3D" id="1.10.3210.10">
    <property type="entry name" value="Hypothetical protein af1432"/>
    <property type="match status" value="1"/>
</dbReference>
<evidence type="ECO:0000313" key="4">
    <source>
        <dbReference type="Proteomes" id="UP001597541"/>
    </source>
</evidence>
<keyword evidence="4" id="KW-1185">Reference proteome</keyword>
<gene>
    <name evidence="3" type="ORF">ACFSUF_23305</name>
</gene>
<dbReference type="InterPro" id="IPR003607">
    <property type="entry name" value="HD/PDEase_dom"/>
</dbReference>
<accession>A0ABW5PLC5</accession>
<dbReference type="EC" id="3.1.4.-" evidence="3"/>
<keyword evidence="3" id="KW-0378">Hydrolase</keyword>
<protein>
    <submittedName>
        <fullName evidence="3">HD-GYP domain-containing protein</fullName>
        <ecNumber evidence="3">3.1.4.-</ecNumber>
    </submittedName>
</protein>
<organism evidence="3 4">
    <name type="scientific">Paenibacillus gansuensis</name>
    <dbReference type="NCBI Taxonomy" id="306542"/>
    <lineage>
        <taxon>Bacteria</taxon>
        <taxon>Bacillati</taxon>
        <taxon>Bacillota</taxon>
        <taxon>Bacilli</taxon>
        <taxon>Bacillales</taxon>
        <taxon>Paenibacillaceae</taxon>
        <taxon>Paenibacillus</taxon>
    </lineage>
</organism>
<dbReference type="SUPFAM" id="SSF109604">
    <property type="entry name" value="HD-domain/PDEase-like"/>
    <property type="match status" value="1"/>
</dbReference>
<keyword evidence="1" id="KW-0472">Membrane</keyword>
<feature type="transmembrane region" description="Helical" evidence="1">
    <location>
        <begin position="156"/>
        <end position="174"/>
    </location>
</feature>
<name>A0ABW5PLC5_9BACL</name>
<dbReference type="Pfam" id="PF13487">
    <property type="entry name" value="HD_5"/>
    <property type="match status" value="1"/>
</dbReference>
<dbReference type="PANTHER" id="PTHR45228">
    <property type="entry name" value="CYCLIC DI-GMP PHOSPHODIESTERASE TM_0186-RELATED"/>
    <property type="match status" value="1"/>
</dbReference>
<dbReference type="GO" id="GO:0016787">
    <property type="term" value="F:hydrolase activity"/>
    <property type="evidence" value="ECO:0007669"/>
    <property type="project" value="UniProtKB-KW"/>
</dbReference>
<feature type="transmembrane region" description="Helical" evidence="1">
    <location>
        <begin position="98"/>
        <end position="116"/>
    </location>
</feature>
<sequence>MKTERNESLPVPHLVLALIALVSAGSAMACLIYWLGEDTRENWNLFMASLVVLVVTAGLYGLHWALSRNIKNSSRISAWIIFLMIASLSFYSPLPKEHVWMVVIMYPVLVSVLLNMKPYLRSCALFSVYFLAFNLYDASYGTLIAEEAVRQAVTRVLFASGMMGLGSIIVYAFMQRASRQEAEFLAQQKQQVIHLLQCFIPVGERKTQTSRKEITEMSILLKELAQRHGGIAAEDWEIDLLSLLHFVSRVKLPDYMFEKEGKLSEFEFEVVQEHCYMAKELCEDIPDFHHVQTVFLHHHEKVDGTGYPYQLTGDQIPVLSQMLGLVEVFLAMITPRSYRQAISEEDAYREIEKLKGSSFRVDVVDTFGLLLRERARMAERA</sequence>
<keyword evidence="1" id="KW-1133">Transmembrane helix</keyword>
<dbReference type="PANTHER" id="PTHR45228:SF1">
    <property type="entry name" value="CYCLIC DI-GMP PHOSPHODIESTERASE TM_0186"/>
    <property type="match status" value="1"/>
</dbReference>
<feature type="transmembrane region" description="Helical" evidence="1">
    <location>
        <begin position="12"/>
        <end position="36"/>
    </location>
</feature>
<dbReference type="EMBL" id="JBHUME010000019">
    <property type="protein sequence ID" value="MFD2615334.1"/>
    <property type="molecule type" value="Genomic_DNA"/>
</dbReference>
<dbReference type="PROSITE" id="PS51257">
    <property type="entry name" value="PROKAR_LIPOPROTEIN"/>
    <property type="match status" value="1"/>
</dbReference>
<comment type="caution">
    <text evidence="3">The sequence shown here is derived from an EMBL/GenBank/DDBJ whole genome shotgun (WGS) entry which is preliminary data.</text>
</comment>
<dbReference type="InterPro" id="IPR037522">
    <property type="entry name" value="HD_GYP_dom"/>
</dbReference>
<proteinExistence type="predicted"/>
<reference evidence="4" key="1">
    <citation type="journal article" date="2019" name="Int. J. Syst. Evol. Microbiol.">
        <title>The Global Catalogue of Microorganisms (GCM) 10K type strain sequencing project: providing services to taxonomists for standard genome sequencing and annotation.</title>
        <authorList>
            <consortium name="The Broad Institute Genomics Platform"/>
            <consortium name="The Broad Institute Genome Sequencing Center for Infectious Disease"/>
            <person name="Wu L."/>
            <person name="Ma J."/>
        </authorList>
    </citation>
    <scope>NUCLEOTIDE SEQUENCE [LARGE SCALE GENOMIC DNA]</scope>
    <source>
        <strain evidence="4">KCTC 3950</strain>
    </source>
</reference>
<feature type="transmembrane region" description="Helical" evidence="1">
    <location>
        <begin position="42"/>
        <end position="64"/>
    </location>
</feature>
<dbReference type="Proteomes" id="UP001597541">
    <property type="component" value="Unassembled WGS sequence"/>
</dbReference>
<evidence type="ECO:0000256" key="1">
    <source>
        <dbReference type="SAM" id="Phobius"/>
    </source>
</evidence>
<evidence type="ECO:0000313" key="3">
    <source>
        <dbReference type="EMBL" id="MFD2615334.1"/>
    </source>
</evidence>
<feature type="domain" description="HD-GYP" evidence="2">
    <location>
        <begin position="185"/>
        <end position="381"/>
    </location>
</feature>
<dbReference type="InterPro" id="IPR052020">
    <property type="entry name" value="Cyclic_di-GMP/3'3'-cGAMP_PDE"/>
</dbReference>
<dbReference type="RefSeq" id="WP_377607127.1">
    <property type="nucleotide sequence ID" value="NZ_JBHUME010000019.1"/>
</dbReference>